<protein>
    <submittedName>
        <fullName evidence="2">Uncharacterized protein</fullName>
    </submittedName>
</protein>
<dbReference type="Ensembl" id="ENSPSMT00000026485.1">
    <property type="protein sequence ID" value="ENSPSMP00000022803.1"/>
    <property type="gene ID" value="ENSPSMG00000016145.1"/>
</dbReference>
<organism evidence="2 3">
    <name type="scientific">Prolemur simus</name>
    <name type="common">Greater bamboo lemur</name>
    <name type="synonym">Hapalemur simus</name>
    <dbReference type="NCBI Taxonomy" id="1328070"/>
    <lineage>
        <taxon>Eukaryota</taxon>
        <taxon>Metazoa</taxon>
        <taxon>Chordata</taxon>
        <taxon>Craniata</taxon>
        <taxon>Vertebrata</taxon>
        <taxon>Euteleostomi</taxon>
        <taxon>Mammalia</taxon>
        <taxon>Eutheria</taxon>
        <taxon>Euarchontoglires</taxon>
        <taxon>Primates</taxon>
        <taxon>Strepsirrhini</taxon>
        <taxon>Lemuriformes</taxon>
        <taxon>Lemuridae</taxon>
        <taxon>Prolemur</taxon>
    </lineage>
</organism>
<dbReference type="GeneTree" id="ENSGT00940000168077"/>
<feature type="region of interest" description="Disordered" evidence="1">
    <location>
        <begin position="1"/>
        <end position="20"/>
    </location>
</feature>
<reference evidence="2" key="1">
    <citation type="submission" date="2025-08" db="UniProtKB">
        <authorList>
            <consortium name="Ensembl"/>
        </authorList>
    </citation>
    <scope>IDENTIFICATION</scope>
</reference>
<name>A0A8C8ZRP0_PROSS</name>
<evidence type="ECO:0000313" key="3">
    <source>
        <dbReference type="Proteomes" id="UP000694414"/>
    </source>
</evidence>
<dbReference type="PANTHER" id="PTHR21275">
    <property type="entry name" value="RWD DOMAIN-CONTAINING PROTEIN 4"/>
    <property type="match status" value="1"/>
</dbReference>
<dbReference type="Proteomes" id="UP000694414">
    <property type="component" value="Unplaced"/>
</dbReference>
<dbReference type="InterPro" id="IPR042770">
    <property type="entry name" value="RWDD4"/>
</dbReference>
<evidence type="ECO:0000313" key="2">
    <source>
        <dbReference type="Ensembl" id="ENSPSMP00000022803.1"/>
    </source>
</evidence>
<proteinExistence type="predicted"/>
<sequence>MSASEDQEMEPEALRPIYEGDENFQELSPISFHYRATCECSYNAIAIQSISCECS</sequence>
<keyword evidence="3" id="KW-1185">Reference proteome</keyword>
<reference evidence="2" key="2">
    <citation type="submission" date="2025-09" db="UniProtKB">
        <authorList>
            <consortium name="Ensembl"/>
        </authorList>
    </citation>
    <scope>IDENTIFICATION</scope>
</reference>
<evidence type="ECO:0000256" key="1">
    <source>
        <dbReference type="SAM" id="MobiDB-lite"/>
    </source>
</evidence>
<dbReference type="AlphaFoldDB" id="A0A8C8ZRP0"/>
<accession>A0A8C8ZRP0</accession>
<feature type="compositionally biased region" description="Acidic residues" evidence="1">
    <location>
        <begin position="1"/>
        <end position="11"/>
    </location>
</feature>
<dbReference type="PANTHER" id="PTHR21275:SF1">
    <property type="entry name" value="RWD DOMAIN-CONTAINING PROTEIN 4"/>
    <property type="match status" value="1"/>
</dbReference>